<feature type="domain" description="Signal transduction histidine kinase internal region" evidence="2">
    <location>
        <begin position="159"/>
        <end position="238"/>
    </location>
</feature>
<name>A0A6G9ARL8_9BACT</name>
<dbReference type="KEGG" id="spib:G8759_21335"/>
<feature type="transmembrane region" description="Helical" evidence="1">
    <location>
        <begin position="119"/>
        <end position="139"/>
    </location>
</feature>
<keyword evidence="3" id="KW-0418">Kinase</keyword>
<dbReference type="AlphaFoldDB" id="A0A6G9ARL8"/>
<keyword evidence="1" id="KW-0812">Transmembrane</keyword>
<feature type="transmembrane region" description="Helical" evidence="1">
    <location>
        <begin position="45"/>
        <end position="63"/>
    </location>
</feature>
<proteinExistence type="predicted"/>
<keyword evidence="1" id="KW-0472">Membrane</keyword>
<dbReference type="GO" id="GO:0000155">
    <property type="term" value="F:phosphorelay sensor kinase activity"/>
    <property type="evidence" value="ECO:0007669"/>
    <property type="project" value="InterPro"/>
</dbReference>
<dbReference type="Pfam" id="PF06580">
    <property type="entry name" value="His_kinase"/>
    <property type="match status" value="1"/>
</dbReference>
<organism evidence="3 4">
    <name type="scientific">Spirosoma aureum</name>
    <dbReference type="NCBI Taxonomy" id="2692134"/>
    <lineage>
        <taxon>Bacteria</taxon>
        <taxon>Pseudomonadati</taxon>
        <taxon>Bacteroidota</taxon>
        <taxon>Cytophagia</taxon>
        <taxon>Cytophagales</taxon>
        <taxon>Cytophagaceae</taxon>
        <taxon>Spirosoma</taxon>
    </lineage>
</organism>
<dbReference type="PANTHER" id="PTHR34220">
    <property type="entry name" value="SENSOR HISTIDINE KINASE YPDA"/>
    <property type="match status" value="1"/>
</dbReference>
<dbReference type="RefSeq" id="WP_167212132.1">
    <property type="nucleotide sequence ID" value="NZ_CP050063.1"/>
</dbReference>
<keyword evidence="3" id="KW-0808">Transferase</keyword>
<feature type="transmembrane region" description="Helical" evidence="1">
    <location>
        <begin position="84"/>
        <end position="107"/>
    </location>
</feature>
<evidence type="ECO:0000313" key="4">
    <source>
        <dbReference type="Proteomes" id="UP000501802"/>
    </source>
</evidence>
<evidence type="ECO:0000256" key="1">
    <source>
        <dbReference type="SAM" id="Phobius"/>
    </source>
</evidence>
<gene>
    <name evidence="3" type="ORF">G8759_21335</name>
</gene>
<dbReference type="EMBL" id="CP050063">
    <property type="protein sequence ID" value="QIP14984.1"/>
    <property type="molecule type" value="Genomic_DNA"/>
</dbReference>
<feature type="transmembrane region" description="Helical" evidence="1">
    <location>
        <begin position="12"/>
        <end position="30"/>
    </location>
</feature>
<dbReference type="GO" id="GO:0016020">
    <property type="term" value="C:membrane"/>
    <property type="evidence" value="ECO:0007669"/>
    <property type="project" value="InterPro"/>
</dbReference>
<sequence length="343" mass="38761">MTIRFSWRQIAGIAALIVATLVNLPLFGLTSRSRLAVVPPGTPDVGLALSRLVFHLAFTFFFIELNRRVLTRKSYAARFGLLGWYALNFLLFLVLTGLFVILVVPWYPERPILVITTSYFRSFFVWVTALLLANFLTVLQQNRTIQLENELLKQQNLQAQLDTLRAQLNPHFLFNSLNALSSLIREGGPKSQQYLAKLSQVLRYSLQVQQQSLVPFAEEMQFTSAYSFLLTIRFGDNLRIDNQLPADGPWKIPPMSLQLLIENAVKHNIVSSSRPLTISLATDTAHEYIIVRNVYQPKPEPADGMGSGLSNLDSRFRLLTSKSIQLSRTDGEFIVQLPIIPAI</sequence>
<accession>A0A6G9ARL8</accession>
<protein>
    <submittedName>
        <fullName evidence="3">Histidine kinase</fullName>
    </submittedName>
</protein>
<reference evidence="3 4" key="1">
    <citation type="submission" date="2020-03" db="EMBL/GenBank/DDBJ databases">
        <authorList>
            <person name="Kim M.K."/>
        </authorList>
    </citation>
    <scope>NUCLEOTIDE SEQUENCE [LARGE SCALE GENOMIC DNA]</scope>
    <source>
        <strain evidence="3 4">BT328</strain>
    </source>
</reference>
<dbReference type="PANTHER" id="PTHR34220:SF7">
    <property type="entry name" value="SENSOR HISTIDINE KINASE YPDA"/>
    <property type="match status" value="1"/>
</dbReference>
<evidence type="ECO:0000313" key="3">
    <source>
        <dbReference type="EMBL" id="QIP14984.1"/>
    </source>
</evidence>
<dbReference type="InterPro" id="IPR050640">
    <property type="entry name" value="Bact_2-comp_sensor_kinase"/>
</dbReference>
<evidence type="ECO:0000259" key="2">
    <source>
        <dbReference type="Pfam" id="PF06580"/>
    </source>
</evidence>
<keyword evidence="4" id="KW-1185">Reference proteome</keyword>
<dbReference type="InterPro" id="IPR010559">
    <property type="entry name" value="Sig_transdc_His_kin_internal"/>
</dbReference>
<keyword evidence="1" id="KW-1133">Transmembrane helix</keyword>
<dbReference type="Proteomes" id="UP000501802">
    <property type="component" value="Chromosome"/>
</dbReference>